<dbReference type="InterPro" id="IPR017800">
    <property type="entry name" value="ADOP"/>
</dbReference>
<evidence type="ECO:0000256" key="1">
    <source>
        <dbReference type="ARBA" id="ARBA00004651"/>
    </source>
</evidence>
<evidence type="ECO:0000256" key="4">
    <source>
        <dbReference type="ARBA" id="ARBA00022989"/>
    </source>
</evidence>
<dbReference type="InterPro" id="IPR003838">
    <property type="entry name" value="ABC3_permease_C"/>
</dbReference>
<dbReference type="EMBL" id="JAENIL010000012">
    <property type="protein sequence ID" value="MBK1876862.1"/>
    <property type="molecule type" value="Genomic_DNA"/>
</dbReference>
<feature type="transmembrane region" description="Helical" evidence="7">
    <location>
        <begin position="414"/>
        <end position="439"/>
    </location>
</feature>
<gene>
    <name evidence="10" type="ORF">JIN87_08285</name>
</gene>
<evidence type="ECO:0000256" key="7">
    <source>
        <dbReference type="SAM" id="Phobius"/>
    </source>
</evidence>
<dbReference type="GO" id="GO:0005886">
    <property type="term" value="C:plasma membrane"/>
    <property type="evidence" value="ECO:0007669"/>
    <property type="project" value="UniProtKB-SubCell"/>
</dbReference>
<feature type="transmembrane region" description="Helical" evidence="7">
    <location>
        <begin position="274"/>
        <end position="296"/>
    </location>
</feature>
<dbReference type="InterPro" id="IPR050250">
    <property type="entry name" value="Macrolide_Exporter_MacB"/>
</dbReference>
<keyword evidence="3 7" id="KW-0812">Transmembrane</keyword>
<evidence type="ECO:0000256" key="2">
    <source>
        <dbReference type="ARBA" id="ARBA00022475"/>
    </source>
</evidence>
<comment type="similarity">
    <text evidence="6">Belongs to the ABC-4 integral membrane protein family.</text>
</comment>
<keyword evidence="11" id="KW-1185">Reference proteome</keyword>
<feature type="transmembrane region" description="Helical" evidence="7">
    <location>
        <begin position="775"/>
        <end position="793"/>
    </location>
</feature>
<evidence type="ECO:0000259" key="8">
    <source>
        <dbReference type="Pfam" id="PF02687"/>
    </source>
</evidence>
<protein>
    <submittedName>
        <fullName evidence="10">ABC transporter permease</fullName>
    </submittedName>
</protein>
<evidence type="ECO:0000256" key="6">
    <source>
        <dbReference type="ARBA" id="ARBA00038076"/>
    </source>
</evidence>
<feature type="domain" description="ABC3 transporter permease C-terminal" evidence="8">
    <location>
        <begin position="687"/>
        <end position="803"/>
    </location>
</feature>
<dbReference type="Pfam" id="PF12704">
    <property type="entry name" value="MacB_PCD"/>
    <property type="match status" value="2"/>
</dbReference>
<name>A0A934VP35_9BACT</name>
<comment type="caution">
    <text evidence="10">The sequence shown here is derived from an EMBL/GenBank/DDBJ whole genome shotgun (WGS) entry which is preliminary data.</text>
</comment>
<sequence>MLNDLRFGLRQLMKSPGFTLITVFTLAIGIGANTAIFSMINAYLIKPLPYGDPDRLVSLWHDSGTGNNGFFTHGKLLADIEANSEQIAAFIGATSNQSSLSLTGIGTPKMLNGLQVTGPLLKTLGLSPTQGQDFSEDHQSATGDHLVVLLSENVWKQYLNSDPDIVGKSIVLGHQSYTVIGLFEGKPTQAWIHWASCDFLIPAALPKHPWKENYWEFYTLGRLAPDASVASATQEIAAIKSQFSNRYSQFVRESKVVIQTLRDGGSDFVSKTTYSLLIAVGLVLLIACANVANLLFARATARQSELALRTAIGASGWRIVRLLLCESTLLSLAGAAGGLIICINSLPLLNSLVDLSNWPEMEFAIDFRVLAFTLTISVATGLLFGVFPAIKVLREGSARGLNEMGRSFTRSRGNGLQASLIVCEIALSVVLLVSIGLLLKSTNNALNEDRGFDESNSYSFIVARNPKPIPEATNEEIRLDRTRFSTELVGQLKQIPGVENATMISQPPMDPRNGVWRKVFWRDDQPDAPRNYTAGFLTVNGDAFSILDIPLIRGRLFDPSDQRIDAQRIAIIDEILAKEKFPDTDPIGHTIHIDGLDYQVVGIVGSIISRWLDEGKDSVVYAPQIHSPWNTSYLVKSRLTQSELEGKVLQSVATVDPDQPIGTLNKLEQLAKDTLNYRYVINILIALFGAIAILLASIGIYGLMTHLVEQRTREIGIRLAIGAFPHEIIGMVLKRGIGLAAIGIGTGLACGVFAMLILAHSTYYLLYHVSPYDPIVLVSVAIFVFLVTAFASWRPARSASTIHPSQALQLD</sequence>
<dbReference type="NCBIfam" id="TIGR03434">
    <property type="entry name" value="ADOP"/>
    <property type="match status" value="1"/>
</dbReference>
<keyword evidence="2" id="KW-1003">Cell membrane</keyword>
<evidence type="ECO:0000256" key="5">
    <source>
        <dbReference type="ARBA" id="ARBA00023136"/>
    </source>
</evidence>
<evidence type="ECO:0000313" key="11">
    <source>
        <dbReference type="Proteomes" id="UP000617628"/>
    </source>
</evidence>
<evidence type="ECO:0000313" key="10">
    <source>
        <dbReference type="EMBL" id="MBK1876862.1"/>
    </source>
</evidence>
<keyword evidence="4 7" id="KW-1133">Transmembrane helix</keyword>
<feature type="transmembrane region" description="Helical" evidence="7">
    <location>
        <begin position="737"/>
        <end position="763"/>
    </location>
</feature>
<feature type="domain" description="ABC3 transporter permease C-terminal" evidence="8">
    <location>
        <begin position="278"/>
        <end position="394"/>
    </location>
</feature>
<dbReference type="Pfam" id="PF02687">
    <property type="entry name" value="FtsX"/>
    <property type="match status" value="2"/>
</dbReference>
<keyword evidence="5 7" id="KW-0472">Membrane</keyword>
<feature type="transmembrane region" description="Helical" evidence="7">
    <location>
        <begin position="679"/>
        <end position="703"/>
    </location>
</feature>
<reference evidence="10" key="1">
    <citation type="submission" date="2021-01" db="EMBL/GenBank/DDBJ databases">
        <title>Modified the classification status of verrucomicrobia.</title>
        <authorList>
            <person name="Feng X."/>
        </authorList>
    </citation>
    <scope>NUCLEOTIDE SEQUENCE</scope>
    <source>
        <strain evidence="10">KCTC 13126</strain>
    </source>
</reference>
<dbReference type="AlphaFoldDB" id="A0A934VP35"/>
<dbReference type="RefSeq" id="WP_200355075.1">
    <property type="nucleotide sequence ID" value="NZ_JAENIL010000012.1"/>
</dbReference>
<feature type="domain" description="MacB-like periplasmic core" evidence="9">
    <location>
        <begin position="425"/>
        <end position="632"/>
    </location>
</feature>
<evidence type="ECO:0000256" key="3">
    <source>
        <dbReference type="ARBA" id="ARBA00022692"/>
    </source>
</evidence>
<feature type="domain" description="MacB-like periplasmic core" evidence="9">
    <location>
        <begin position="19"/>
        <end position="238"/>
    </location>
</feature>
<evidence type="ECO:0000259" key="9">
    <source>
        <dbReference type="Pfam" id="PF12704"/>
    </source>
</evidence>
<dbReference type="Proteomes" id="UP000617628">
    <property type="component" value="Unassembled WGS sequence"/>
</dbReference>
<dbReference type="GO" id="GO:0022857">
    <property type="term" value="F:transmembrane transporter activity"/>
    <property type="evidence" value="ECO:0007669"/>
    <property type="project" value="TreeGrafter"/>
</dbReference>
<dbReference type="PANTHER" id="PTHR30572:SF4">
    <property type="entry name" value="ABC TRANSPORTER PERMEASE YTRF"/>
    <property type="match status" value="1"/>
</dbReference>
<organism evidence="10 11">
    <name type="scientific">Pelagicoccus mobilis</name>
    <dbReference type="NCBI Taxonomy" id="415221"/>
    <lineage>
        <taxon>Bacteria</taxon>
        <taxon>Pseudomonadati</taxon>
        <taxon>Verrucomicrobiota</taxon>
        <taxon>Opitutia</taxon>
        <taxon>Puniceicoccales</taxon>
        <taxon>Pelagicoccaceae</taxon>
        <taxon>Pelagicoccus</taxon>
    </lineage>
</organism>
<feature type="transmembrane region" description="Helical" evidence="7">
    <location>
        <begin position="369"/>
        <end position="393"/>
    </location>
</feature>
<feature type="transmembrane region" description="Helical" evidence="7">
    <location>
        <begin position="328"/>
        <end position="349"/>
    </location>
</feature>
<dbReference type="PANTHER" id="PTHR30572">
    <property type="entry name" value="MEMBRANE COMPONENT OF TRANSPORTER-RELATED"/>
    <property type="match status" value="1"/>
</dbReference>
<comment type="subcellular location">
    <subcellularLocation>
        <location evidence="1">Cell membrane</location>
        <topology evidence="1">Multi-pass membrane protein</topology>
    </subcellularLocation>
</comment>
<feature type="transmembrane region" description="Helical" evidence="7">
    <location>
        <begin position="20"/>
        <end position="45"/>
    </location>
</feature>
<proteinExistence type="inferred from homology"/>
<accession>A0A934VP35</accession>
<dbReference type="InterPro" id="IPR025857">
    <property type="entry name" value="MacB_PCD"/>
</dbReference>